<accession>A0ABY6G5F9</accession>
<reference evidence="7" key="1">
    <citation type="submission" date="2022-10" db="EMBL/GenBank/DDBJ databases">
        <title>Whole-Genome Sequencing of Brachybacterium huguangmaarense BRM-3, Isolated from Betula schmidtii.</title>
        <authorList>
            <person name="Haam D."/>
        </authorList>
    </citation>
    <scope>NUCLEOTIDE SEQUENCE</scope>
    <source>
        <strain evidence="7">BRM-3</strain>
    </source>
</reference>
<comment type="subcellular location">
    <subcellularLocation>
        <location evidence="1">Endomembrane system</location>
        <topology evidence="1">Multi-pass membrane protein</topology>
    </subcellularLocation>
</comment>
<dbReference type="InterPro" id="IPR011020">
    <property type="entry name" value="HTTM-like"/>
</dbReference>
<evidence type="ECO:0000313" key="7">
    <source>
        <dbReference type="EMBL" id="UYG17884.1"/>
    </source>
</evidence>
<dbReference type="RefSeq" id="WP_263595091.1">
    <property type="nucleotide sequence ID" value="NZ_CP107020.1"/>
</dbReference>
<dbReference type="SMART" id="SM00752">
    <property type="entry name" value="HTTM"/>
    <property type="match status" value="1"/>
</dbReference>
<gene>
    <name evidence="7" type="ORF">BRM3_05545</name>
</gene>
<name>A0ABY6G5F9_9MICO</name>
<organism evidence="7 8">
    <name type="scientific">Brachybacterium huguangmaarense</name>
    <dbReference type="NCBI Taxonomy" id="1652028"/>
    <lineage>
        <taxon>Bacteria</taxon>
        <taxon>Bacillati</taxon>
        <taxon>Actinomycetota</taxon>
        <taxon>Actinomycetes</taxon>
        <taxon>Micrococcales</taxon>
        <taxon>Dermabacteraceae</taxon>
        <taxon>Brachybacterium</taxon>
    </lineage>
</organism>
<evidence type="ECO:0000256" key="1">
    <source>
        <dbReference type="ARBA" id="ARBA00004127"/>
    </source>
</evidence>
<feature type="transmembrane region" description="Helical" evidence="5">
    <location>
        <begin position="74"/>
        <end position="94"/>
    </location>
</feature>
<protein>
    <recommendedName>
        <fullName evidence="6">HTTM-like domain-containing protein</fullName>
    </recommendedName>
</protein>
<feature type="transmembrane region" description="Helical" evidence="5">
    <location>
        <begin position="21"/>
        <end position="43"/>
    </location>
</feature>
<sequence length="299" mass="32353">MTGRDPVGSSVLRRTLLPALPASRVAALRAIVAVFVLVDIVVIDGDVPGHAANAEYFRPMLLARLLHLPPVTEAGAHVLQTVIVLGCVLGLLGWRPRLTGAVVGVAFGVWMLYSNSYGYIAHDHLALMVAVWVLPTVPAASWRDDTPSEAAGWALRCIQLAVVATYFLSVLAKFLASGSVAAWADSAILAWAIIRRGTPWAAWLLHVPWVFVPAQWAAVAMELSSPLALFLRGRALYVLIAVFLGFHLSTFLLLGIHFLPTAVCWAAFVPVERLRDTRAGRRLARLTAPVRPRAVSRAV</sequence>
<evidence type="ECO:0000313" key="8">
    <source>
        <dbReference type="Proteomes" id="UP001164305"/>
    </source>
</evidence>
<feature type="transmembrane region" description="Helical" evidence="5">
    <location>
        <begin position="200"/>
        <end position="223"/>
    </location>
</feature>
<dbReference type="EMBL" id="CP107020">
    <property type="protein sequence ID" value="UYG17884.1"/>
    <property type="molecule type" value="Genomic_DNA"/>
</dbReference>
<evidence type="ECO:0000256" key="2">
    <source>
        <dbReference type="ARBA" id="ARBA00022692"/>
    </source>
</evidence>
<evidence type="ECO:0000256" key="4">
    <source>
        <dbReference type="ARBA" id="ARBA00023136"/>
    </source>
</evidence>
<feature type="domain" description="HTTM-like" evidence="6">
    <location>
        <begin position="17"/>
        <end position="273"/>
    </location>
</feature>
<dbReference type="Proteomes" id="UP001164305">
    <property type="component" value="Chromosome"/>
</dbReference>
<evidence type="ECO:0000259" key="6">
    <source>
        <dbReference type="SMART" id="SM00752"/>
    </source>
</evidence>
<keyword evidence="2 5" id="KW-0812">Transmembrane</keyword>
<evidence type="ECO:0000256" key="3">
    <source>
        <dbReference type="ARBA" id="ARBA00022989"/>
    </source>
</evidence>
<keyword evidence="8" id="KW-1185">Reference proteome</keyword>
<proteinExistence type="predicted"/>
<feature type="transmembrane region" description="Helical" evidence="5">
    <location>
        <begin position="235"/>
        <end position="268"/>
    </location>
</feature>
<evidence type="ECO:0000256" key="5">
    <source>
        <dbReference type="SAM" id="Phobius"/>
    </source>
</evidence>
<keyword evidence="4 5" id="KW-0472">Membrane</keyword>
<keyword evidence="3 5" id="KW-1133">Transmembrane helix</keyword>
<feature type="transmembrane region" description="Helical" evidence="5">
    <location>
        <begin position="101"/>
        <end position="120"/>
    </location>
</feature>